<dbReference type="EMBL" id="JANBPK010000709">
    <property type="protein sequence ID" value="KAJ2934830.1"/>
    <property type="molecule type" value="Genomic_DNA"/>
</dbReference>
<feature type="non-terminal residue" evidence="1">
    <location>
        <position position="404"/>
    </location>
</feature>
<dbReference type="OrthoDB" id="10302178at2759"/>
<organism evidence="1 2">
    <name type="scientific">Candolleomyces eurysporus</name>
    <dbReference type="NCBI Taxonomy" id="2828524"/>
    <lineage>
        <taxon>Eukaryota</taxon>
        <taxon>Fungi</taxon>
        <taxon>Dikarya</taxon>
        <taxon>Basidiomycota</taxon>
        <taxon>Agaricomycotina</taxon>
        <taxon>Agaricomycetes</taxon>
        <taxon>Agaricomycetidae</taxon>
        <taxon>Agaricales</taxon>
        <taxon>Agaricineae</taxon>
        <taxon>Psathyrellaceae</taxon>
        <taxon>Candolleomyces</taxon>
    </lineage>
</organism>
<evidence type="ECO:0008006" key="3">
    <source>
        <dbReference type="Google" id="ProtNLM"/>
    </source>
</evidence>
<comment type="caution">
    <text evidence="1">The sequence shown here is derived from an EMBL/GenBank/DDBJ whole genome shotgun (WGS) entry which is preliminary data.</text>
</comment>
<evidence type="ECO:0000313" key="1">
    <source>
        <dbReference type="EMBL" id="KAJ2934830.1"/>
    </source>
</evidence>
<accession>A0A9W8JHM7</accession>
<dbReference type="Proteomes" id="UP001140091">
    <property type="component" value="Unassembled WGS sequence"/>
</dbReference>
<gene>
    <name evidence="1" type="ORF">H1R20_g2319</name>
</gene>
<dbReference type="AlphaFoldDB" id="A0A9W8JHM7"/>
<keyword evidence="2" id="KW-1185">Reference proteome</keyword>
<reference evidence="1" key="1">
    <citation type="submission" date="2022-06" db="EMBL/GenBank/DDBJ databases">
        <title>Genome Sequence of Candolleomyces eurysporus.</title>
        <authorList>
            <person name="Buettner E."/>
        </authorList>
    </citation>
    <scope>NUCLEOTIDE SEQUENCE</scope>
    <source>
        <strain evidence="1">VTCC 930004</strain>
    </source>
</reference>
<protein>
    <recommendedName>
        <fullName evidence="3">F-box domain-containing protein</fullName>
    </recommendedName>
</protein>
<name>A0A9W8JHM7_9AGAR</name>
<proteinExistence type="predicted"/>
<sequence>MPALHKFPPELMLHIFELAAALDGVLQSDTRLALSLVNHEFERLVLATPSFWNTISIVFPGYPFPQPSDWQYDPLSMFEIGKDEKNVYAQKIETLINRIKMFVSRSGNRTLNVTVDAKSMVKGLRSHIIASYPDTEIDPLNGICTSLDLGVFKAADPLIEYLAQLSPRIGELHLSVPIVSADTPFRELLKLKPDDVSHLRKLDVQIDLFHYSWTDDNLEVDDEKKEEVFLQPSNVYSLNLLLHPDVGEGSELQELQLPVNWSAITHLSLSAPDHHFLETDDEYQAIQFSLLCLRVLAMCRSIEHCEIAMPLFWTEPELLELEDSQIAEHSCKLASLKSFKIHNLSQLAVGFAKCLELPSLENLTLIGENGRPDPAGAATRNLEEFAARFGPQLKTAAVHHIDLT</sequence>
<evidence type="ECO:0000313" key="2">
    <source>
        <dbReference type="Proteomes" id="UP001140091"/>
    </source>
</evidence>